<organism evidence="2 3">
    <name type="scientific">Eimeria mitis</name>
    <dbReference type="NCBI Taxonomy" id="44415"/>
    <lineage>
        <taxon>Eukaryota</taxon>
        <taxon>Sar</taxon>
        <taxon>Alveolata</taxon>
        <taxon>Apicomplexa</taxon>
        <taxon>Conoidasida</taxon>
        <taxon>Coccidia</taxon>
        <taxon>Eucoccidiorida</taxon>
        <taxon>Eimeriorina</taxon>
        <taxon>Eimeriidae</taxon>
        <taxon>Eimeria</taxon>
    </lineage>
</organism>
<keyword evidence="3" id="KW-1185">Reference proteome</keyword>
<dbReference type="Proteomes" id="UP000030744">
    <property type="component" value="Unassembled WGS sequence"/>
</dbReference>
<feature type="compositionally biased region" description="Low complexity" evidence="1">
    <location>
        <begin position="7"/>
        <end position="65"/>
    </location>
</feature>
<dbReference type="GeneID" id="25375423"/>
<evidence type="ECO:0000313" key="3">
    <source>
        <dbReference type="Proteomes" id="UP000030744"/>
    </source>
</evidence>
<gene>
    <name evidence="2" type="ORF">EMH_0003780</name>
</gene>
<sequence>MSERKPSPASREGSSSPPAAASTAAAPAAAPAAAAAAAPAGGASTPGKVASPQAPAAASAAAAASEGAEKLTPSLSGRLSKSHAGSSSSSSSSSSGHEGGFSSSKVRSMTSGQFMRYRQQSSAGFLLPSNFFQSRAEIRTWGEEDLTDPSIQPYDEESKKSRASPVLFIHLCLAMLRVYVVMY</sequence>
<reference evidence="2" key="2">
    <citation type="submission" date="2013-10" db="EMBL/GenBank/DDBJ databases">
        <authorList>
            <person name="Aslett M."/>
        </authorList>
    </citation>
    <scope>NUCLEOTIDE SEQUENCE [LARGE SCALE GENOMIC DNA]</scope>
    <source>
        <strain evidence="2">Houghton</strain>
    </source>
</reference>
<feature type="compositionally biased region" description="Low complexity" evidence="1">
    <location>
        <begin position="76"/>
        <end position="104"/>
    </location>
</feature>
<proteinExistence type="predicted"/>
<evidence type="ECO:0000256" key="1">
    <source>
        <dbReference type="SAM" id="MobiDB-lite"/>
    </source>
</evidence>
<dbReference type="AlphaFoldDB" id="U6JZB9"/>
<name>U6JZB9_9EIME</name>
<evidence type="ECO:0000313" key="2">
    <source>
        <dbReference type="EMBL" id="CDJ29387.1"/>
    </source>
</evidence>
<protein>
    <submittedName>
        <fullName evidence="2">Uncharacterized protein</fullName>
    </submittedName>
</protein>
<accession>U6JZB9</accession>
<dbReference type="OrthoDB" id="348110at2759"/>
<feature type="region of interest" description="Disordered" evidence="1">
    <location>
        <begin position="1"/>
        <end position="106"/>
    </location>
</feature>
<dbReference type="RefSeq" id="XP_013351956.1">
    <property type="nucleotide sequence ID" value="XM_013496502.1"/>
</dbReference>
<reference evidence="2" key="1">
    <citation type="submission" date="2013-10" db="EMBL/GenBank/DDBJ databases">
        <title>Genomic analysis of the causative agents of coccidiosis in chickens.</title>
        <authorList>
            <person name="Reid A.J."/>
            <person name="Blake D."/>
            <person name="Billington K."/>
            <person name="Browne H."/>
            <person name="Dunn M."/>
            <person name="Hung S."/>
            <person name="Kawahara F."/>
            <person name="Miranda-Saavedra D."/>
            <person name="Mourier T."/>
            <person name="Nagra H."/>
            <person name="Otto T.D."/>
            <person name="Rawlings N."/>
            <person name="Sanchez A."/>
            <person name="Sanders M."/>
            <person name="Subramaniam C."/>
            <person name="Tay Y."/>
            <person name="Dear P."/>
            <person name="Doerig C."/>
            <person name="Gruber A."/>
            <person name="Parkinson J."/>
            <person name="Shirley M."/>
            <person name="Wan K.L."/>
            <person name="Berriman M."/>
            <person name="Tomley F."/>
            <person name="Pain A."/>
        </authorList>
    </citation>
    <scope>NUCLEOTIDE SEQUENCE [LARGE SCALE GENOMIC DNA]</scope>
    <source>
        <strain evidence="2">Houghton</strain>
    </source>
</reference>
<dbReference type="VEuPathDB" id="ToxoDB:EMH_0003780"/>
<dbReference type="EMBL" id="HG681886">
    <property type="protein sequence ID" value="CDJ29387.1"/>
    <property type="molecule type" value="Genomic_DNA"/>
</dbReference>